<reference evidence="8" key="1">
    <citation type="submission" date="2019-11" db="EMBL/GenBank/DDBJ databases">
        <authorList>
            <person name="Feng L."/>
        </authorList>
    </citation>
    <scope>NUCLEOTIDE SEQUENCE</scope>
    <source>
        <strain evidence="8">AodontolyticusLFYP35</strain>
    </source>
</reference>
<dbReference type="GO" id="GO:0030170">
    <property type="term" value="F:pyridoxal phosphate binding"/>
    <property type="evidence" value="ECO:0007669"/>
    <property type="project" value="InterPro"/>
</dbReference>
<keyword evidence="5 8" id="KW-0808">Transferase</keyword>
<dbReference type="GO" id="GO:1901605">
    <property type="term" value="P:alpha-amino acid metabolic process"/>
    <property type="evidence" value="ECO:0007669"/>
    <property type="project" value="TreeGrafter"/>
</dbReference>
<evidence type="ECO:0000256" key="1">
    <source>
        <dbReference type="ARBA" id="ARBA00001933"/>
    </source>
</evidence>
<gene>
    <name evidence="8" type="primary">lysN</name>
    <name evidence="8" type="ORF">AOLFYP35_00508</name>
</gene>
<dbReference type="CDD" id="cd00609">
    <property type="entry name" value="AAT_like"/>
    <property type="match status" value="1"/>
</dbReference>
<comment type="subunit">
    <text evidence="3">Homodimer.</text>
</comment>
<dbReference type="GO" id="GO:0047536">
    <property type="term" value="F:2-aminoadipate transaminase activity"/>
    <property type="evidence" value="ECO:0007669"/>
    <property type="project" value="UniProtKB-EC"/>
</dbReference>
<keyword evidence="6" id="KW-0663">Pyridoxal phosphate</keyword>
<dbReference type="PANTHER" id="PTHR42790:SF19">
    <property type="entry name" value="KYNURENINE_ALPHA-AMINOADIPATE AMINOTRANSFERASE, MITOCHONDRIAL"/>
    <property type="match status" value="1"/>
</dbReference>
<dbReference type="SUPFAM" id="SSF53383">
    <property type="entry name" value="PLP-dependent transferases"/>
    <property type="match status" value="1"/>
</dbReference>
<dbReference type="InterPro" id="IPR015421">
    <property type="entry name" value="PyrdxlP-dep_Trfase_major"/>
</dbReference>
<evidence type="ECO:0000256" key="6">
    <source>
        <dbReference type="ARBA" id="ARBA00022898"/>
    </source>
</evidence>
<organism evidence="8">
    <name type="scientific">Schaalia odontolytica</name>
    <dbReference type="NCBI Taxonomy" id="1660"/>
    <lineage>
        <taxon>Bacteria</taxon>
        <taxon>Bacillati</taxon>
        <taxon>Actinomycetota</taxon>
        <taxon>Actinomycetes</taxon>
        <taxon>Actinomycetales</taxon>
        <taxon>Actinomycetaceae</taxon>
        <taxon>Schaalia</taxon>
    </lineage>
</organism>
<dbReference type="InterPro" id="IPR004839">
    <property type="entry name" value="Aminotransferase_I/II_large"/>
</dbReference>
<comment type="similarity">
    <text evidence="2">Belongs to the class-I pyridoxal-phosphate-dependent aminotransferase family.</text>
</comment>
<name>A0A6N2RU82_9ACTO</name>
<sequence length="439" mass="48525">MSQDPQSQGNRLDPWFDAYADRAHNLRASEIRALFSVVSRPEVVSLAGGMPNLKDLPLESLAETAKSLILTSGAQALQYGSGQGWEPLREQLVSVMTYDGIIGADPDDVVITTGSQQALDLMAELFINAGDVVLAESPSYVGALGCFRARQADVVHVDMDEDGLIPEALEETIRRLKSAGRAIKFLYTIPNFQNPAGVTLTLERRQRIAEICMREHVLILEDNPYGLLGFHSDPLPAIHSFSPEGVVYLGSVSKMFAPGMRIGWALAPHAIRAKLILASEAAILSPGMFGQMFLSSYLNNYDWYGQVKVYRAMYAERCKAMLDALDEYMPECSWTKPVGGFYTWVTLPEGLNARSMLPRAVKAQVAYVSGTAFYYDGRGTDHMRLSFCYPEPDRIREGIRRLAGVVNAEKQLVDMFGVAPEEDAEFLTNRHDGSVHTED</sequence>
<dbReference type="InterPro" id="IPR050859">
    <property type="entry name" value="Class-I_PLP-dep_aminotransf"/>
</dbReference>
<dbReference type="Pfam" id="PF00155">
    <property type="entry name" value="Aminotran_1_2"/>
    <property type="match status" value="1"/>
</dbReference>
<proteinExistence type="inferred from homology"/>
<accession>A0A6N2RU82</accession>
<dbReference type="PANTHER" id="PTHR42790">
    <property type="entry name" value="AMINOTRANSFERASE"/>
    <property type="match status" value="1"/>
</dbReference>
<evidence type="ECO:0000259" key="7">
    <source>
        <dbReference type="Pfam" id="PF00155"/>
    </source>
</evidence>
<feature type="domain" description="Aminotransferase class I/classII large" evidence="7">
    <location>
        <begin position="51"/>
        <end position="402"/>
    </location>
</feature>
<dbReference type="EMBL" id="CACRSM010000002">
    <property type="protein sequence ID" value="VYS83959.1"/>
    <property type="molecule type" value="Genomic_DNA"/>
</dbReference>
<evidence type="ECO:0000256" key="5">
    <source>
        <dbReference type="ARBA" id="ARBA00022679"/>
    </source>
</evidence>
<keyword evidence="4 8" id="KW-0032">Aminotransferase</keyword>
<evidence type="ECO:0000256" key="2">
    <source>
        <dbReference type="ARBA" id="ARBA00007441"/>
    </source>
</evidence>
<comment type="cofactor">
    <cofactor evidence="1">
        <name>pyridoxal 5'-phosphate</name>
        <dbReference type="ChEBI" id="CHEBI:597326"/>
    </cofactor>
</comment>
<evidence type="ECO:0000256" key="4">
    <source>
        <dbReference type="ARBA" id="ARBA00022576"/>
    </source>
</evidence>
<dbReference type="EC" id="2.6.1.39" evidence="8"/>
<dbReference type="Gene3D" id="3.90.1150.10">
    <property type="entry name" value="Aspartate Aminotransferase, domain 1"/>
    <property type="match status" value="1"/>
</dbReference>
<dbReference type="FunFam" id="3.40.640.10:FF:000053">
    <property type="entry name" value="Aminotransferase, class I"/>
    <property type="match status" value="1"/>
</dbReference>
<evidence type="ECO:0000313" key="8">
    <source>
        <dbReference type="EMBL" id="VYS83959.1"/>
    </source>
</evidence>
<evidence type="ECO:0000256" key="3">
    <source>
        <dbReference type="ARBA" id="ARBA00011738"/>
    </source>
</evidence>
<protein>
    <submittedName>
        <fullName evidence="8">2-aminoadipate transaminase</fullName>
        <ecNumber evidence="8">2.6.1.39</ecNumber>
    </submittedName>
</protein>
<dbReference type="InterPro" id="IPR015422">
    <property type="entry name" value="PyrdxlP-dep_Trfase_small"/>
</dbReference>
<dbReference type="Gene3D" id="3.40.640.10">
    <property type="entry name" value="Type I PLP-dependent aspartate aminotransferase-like (Major domain)"/>
    <property type="match status" value="1"/>
</dbReference>
<dbReference type="AlphaFoldDB" id="A0A6N2RU82"/>
<dbReference type="InterPro" id="IPR015424">
    <property type="entry name" value="PyrdxlP-dep_Trfase"/>
</dbReference>